<reference evidence="2" key="1">
    <citation type="journal article" date="2015" name="Nature">
        <title>Complex archaea that bridge the gap between prokaryotes and eukaryotes.</title>
        <authorList>
            <person name="Spang A."/>
            <person name="Saw J.H."/>
            <person name="Jorgensen S.L."/>
            <person name="Zaremba-Niedzwiedzka K."/>
            <person name="Martijn J."/>
            <person name="Lind A.E."/>
            <person name="van Eijk R."/>
            <person name="Schleper C."/>
            <person name="Guy L."/>
            <person name="Ettema T.J."/>
        </authorList>
    </citation>
    <scope>NUCLEOTIDE SEQUENCE</scope>
</reference>
<dbReference type="EMBL" id="LAZR01020145">
    <property type="protein sequence ID" value="KKL89950.1"/>
    <property type="molecule type" value="Genomic_DNA"/>
</dbReference>
<feature type="compositionally biased region" description="Basic and acidic residues" evidence="1">
    <location>
        <begin position="1"/>
        <end position="11"/>
    </location>
</feature>
<dbReference type="AlphaFoldDB" id="A0A0F9I808"/>
<evidence type="ECO:0000313" key="2">
    <source>
        <dbReference type="EMBL" id="KKL89950.1"/>
    </source>
</evidence>
<accession>A0A0F9I808</accession>
<sequence>LPKPSRTKDSEDAAAEAEFTSDEEAEDMLSAGVPEDEVEK</sequence>
<name>A0A0F9I808_9ZZZZ</name>
<evidence type="ECO:0000256" key="1">
    <source>
        <dbReference type="SAM" id="MobiDB-lite"/>
    </source>
</evidence>
<proteinExistence type="predicted"/>
<feature type="region of interest" description="Disordered" evidence="1">
    <location>
        <begin position="1"/>
        <end position="40"/>
    </location>
</feature>
<comment type="caution">
    <text evidence="2">The sequence shown here is derived from an EMBL/GenBank/DDBJ whole genome shotgun (WGS) entry which is preliminary data.</text>
</comment>
<organism evidence="2">
    <name type="scientific">marine sediment metagenome</name>
    <dbReference type="NCBI Taxonomy" id="412755"/>
    <lineage>
        <taxon>unclassified sequences</taxon>
        <taxon>metagenomes</taxon>
        <taxon>ecological metagenomes</taxon>
    </lineage>
</organism>
<gene>
    <name evidence="2" type="ORF">LCGC14_1909560</name>
</gene>
<protein>
    <submittedName>
        <fullName evidence="2">Uncharacterized protein</fullName>
    </submittedName>
</protein>
<feature type="compositionally biased region" description="Acidic residues" evidence="1">
    <location>
        <begin position="12"/>
        <end position="27"/>
    </location>
</feature>
<feature type="non-terminal residue" evidence="2">
    <location>
        <position position="1"/>
    </location>
</feature>